<evidence type="ECO:0000313" key="2">
    <source>
        <dbReference type="Proteomes" id="UP001529369"/>
    </source>
</evidence>
<accession>A0ABT8A8H5</accession>
<evidence type="ECO:0000313" key="1">
    <source>
        <dbReference type="EMBL" id="MDN3566016.1"/>
    </source>
</evidence>
<comment type="caution">
    <text evidence="1">The sequence shown here is derived from an EMBL/GenBank/DDBJ whole genome shotgun (WGS) entry which is preliminary data.</text>
</comment>
<name>A0ABT8A8H5_9PROT</name>
<dbReference type="Proteomes" id="UP001529369">
    <property type="component" value="Unassembled WGS sequence"/>
</dbReference>
<dbReference type="EMBL" id="JAUFPN010000155">
    <property type="protein sequence ID" value="MDN3566016.1"/>
    <property type="molecule type" value="Genomic_DNA"/>
</dbReference>
<sequence length="92" mass="10024">MTATVTELFAREAFSPTLRRALDEFAAAQAGAYRNNPDYTAHVEAADRLLSVFARSEGPLDQCDLDLVRSAVFISSISRLTFGLATTERTAP</sequence>
<reference evidence="2" key="1">
    <citation type="journal article" date="2019" name="Int. J. Syst. Evol. Microbiol.">
        <title>The Global Catalogue of Microorganisms (GCM) 10K type strain sequencing project: providing services to taxonomists for standard genome sequencing and annotation.</title>
        <authorList>
            <consortium name="The Broad Institute Genomics Platform"/>
            <consortium name="The Broad Institute Genome Sequencing Center for Infectious Disease"/>
            <person name="Wu L."/>
            <person name="Ma J."/>
        </authorList>
    </citation>
    <scope>NUCLEOTIDE SEQUENCE [LARGE SCALE GENOMIC DNA]</scope>
    <source>
        <strain evidence="2">CECT 7131</strain>
    </source>
</reference>
<keyword evidence="2" id="KW-1185">Reference proteome</keyword>
<organism evidence="1 2">
    <name type="scientific">Paeniroseomonas aquatica</name>
    <dbReference type="NCBI Taxonomy" id="373043"/>
    <lineage>
        <taxon>Bacteria</taxon>
        <taxon>Pseudomonadati</taxon>
        <taxon>Pseudomonadota</taxon>
        <taxon>Alphaproteobacteria</taxon>
        <taxon>Acetobacterales</taxon>
        <taxon>Acetobacteraceae</taxon>
        <taxon>Paeniroseomonas</taxon>
    </lineage>
</organism>
<proteinExistence type="predicted"/>
<protein>
    <submittedName>
        <fullName evidence="1">Uncharacterized protein</fullName>
    </submittedName>
</protein>
<dbReference type="RefSeq" id="WP_290317908.1">
    <property type="nucleotide sequence ID" value="NZ_JAUFPN010000155.1"/>
</dbReference>
<gene>
    <name evidence="1" type="ORF">QWZ14_16730</name>
</gene>